<evidence type="ECO:0000256" key="8">
    <source>
        <dbReference type="RuleBase" id="RU003691"/>
    </source>
</evidence>
<evidence type="ECO:0000256" key="4">
    <source>
        <dbReference type="ARBA" id="ARBA00022827"/>
    </source>
</evidence>
<organism evidence="12 13">
    <name type="scientific">Chrysochromulina tobinii</name>
    <dbReference type="NCBI Taxonomy" id="1460289"/>
    <lineage>
        <taxon>Eukaryota</taxon>
        <taxon>Haptista</taxon>
        <taxon>Haptophyta</taxon>
        <taxon>Prymnesiophyceae</taxon>
        <taxon>Prymnesiales</taxon>
        <taxon>Chrysochromulinaceae</taxon>
        <taxon>Chrysochromulina</taxon>
    </lineage>
</organism>
<dbReference type="EMBL" id="JWZX01002897">
    <property type="protein sequence ID" value="KOO26048.1"/>
    <property type="molecule type" value="Genomic_DNA"/>
</dbReference>
<dbReference type="InterPro" id="IPR036188">
    <property type="entry name" value="FAD/NAD-bd_sf"/>
</dbReference>
<dbReference type="PANTHER" id="PTHR42737">
    <property type="entry name" value="GLUTATHIONE REDUCTASE"/>
    <property type="match status" value="1"/>
</dbReference>
<evidence type="ECO:0000256" key="5">
    <source>
        <dbReference type="ARBA" id="ARBA00023002"/>
    </source>
</evidence>
<reference evidence="13" key="1">
    <citation type="journal article" date="2015" name="PLoS Genet.">
        <title>Genome Sequence and Transcriptome Analyses of Chrysochromulina tobin: Metabolic Tools for Enhanced Algal Fitness in the Prominent Order Prymnesiales (Haptophyceae).</title>
        <authorList>
            <person name="Hovde B.T."/>
            <person name="Deodato C.R."/>
            <person name="Hunsperger H.M."/>
            <person name="Ryken S.A."/>
            <person name="Yost W."/>
            <person name="Jha R.K."/>
            <person name="Patterson J."/>
            <person name="Monnat R.J. Jr."/>
            <person name="Barlow S.B."/>
            <person name="Starkenburg S.R."/>
            <person name="Cattolico R.A."/>
        </authorList>
    </citation>
    <scope>NUCLEOTIDE SEQUENCE</scope>
    <source>
        <strain evidence="13">CCMP291</strain>
    </source>
</reference>
<keyword evidence="9" id="KW-0732">Signal</keyword>
<dbReference type="InterPro" id="IPR012999">
    <property type="entry name" value="Pyr_OxRdtase_I_AS"/>
</dbReference>
<comment type="caution">
    <text evidence="12">The sequence shown here is derived from an EMBL/GenBank/DDBJ whole genome shotgun (WGS) entry which is preliminary data.</text>
</comment>
<dbReference type="PANTHER" id="PTHR42737:SF2">
    <property type="entry name" value="GLUTATHIONE REDUCTASE"/>
    <property type="match status" value="1"/>
</dbReference>
<dbReference type="GO" id="GO:0034599">
    <property type="term" value="P:cellular response to oxidative stress"/>
    <property type="evidence" value="ECO:0007669"/>
    <property type="project" value="TreeGrafter"/>
</dbReference>
<evidence type="ECO:0000256" key="1">
    <source>
        <dbReference type="ARBA" id="ARBA00001974"/>
    </source>
</evidence>
<proteinExistence type="inferred from homology"/>
<dbReference type="PROSITE" id="PS00076">
    <property type="entry name" value="PYRIDINE_REDOX_1"/>
    <property type="match status" value="1"/>
</dbReference>
<comment type="cofactor">
    <cofactor evidence="1">
        <name>FAD</name>
        <dbReference type="ChEBI" id="CHEBI:57692"/>
    </cofactor>
</comment>
<dbReference type="OrthoDB" id="5956163at2759"/>
<feature type="signal peptide" evidence="9">
    <location>
        <begin position="1"/>
        <end position="21"/>
    </location>
</feature>
<dbReference type="PRINTS" id="PR00411">
    <property type="entry name" value="PNDRDTASEI"/>
</dbReference>
<evidence type="ECO:0000256" key="2">
    <source>
        <dbReference type="ARBA" id="ARBA00007532"/>
    </source>
</evidence>
<dbReference type="InterPro" id="IPR016156">
    <property type="entry name" value="FAD/NAD-linked_Rdtase_dimer_sf"/>
</dbReference>
<dbReference type="Pfam" id="PF02852">
    <property type="entry name" value="Pyr_redox_dim"/>
    <property type="match status" value="1"/>
</dbReference>
<dbReference type="InterPro" id="IPR046952">
    <property type="entry name" value="GSHR/TRXR-like"/>
</dbReference>
<keyword evidence="7 8" id="KW-0676">Redox-active center</keyword>
<evidence type="ECO:0000256" key="3">
    <source>
        <dbReference type="ARBA" id="ARBA00022630"/>
    </source>
</evidence>
<dbReference type="Proteomes" id="UP000037460">
    <property type="component" value="Unassembled WGS sequence"/>
</dbReference>
<name>A0A0M0JIK6_9EUKA</name>
<feature type="domain" description="Pyridine nucleotide-disulphide oxidoreductase dimerisation" evidence="10">
    <location>
        <begin position="299"/>
        <end position="412"/>
    </location>
</feature>
<dbReference type="Gene3D" id="3.50.50.60">
    <property type="entry name" value="FAD/NAD(P)-binding domain"/>
    <property type="match status" value="2"/>
</dbReference>
<comment type="similarity">
    <text evidence="2 8">Belongs to the class-I pyridine nucleotide-disulfide oxidoreductase family.</text>
</comment>
<dbReference type="Pfam" id="PF07992">
    <property type="entry name" value="Pyr_redox_2"/>
    <property type="match status" value="1"/>
</dbReference>
<evidence type="ECO:0000256" key="9">
    <source>
        <dbReference type="SAM" id="SignalP"/>
    </source>
</evidence>
<dbReference type="GO" id="GO:0005829">
    <property type="term" value="C:cytosol"/>
    <property type="evidence" value="ECO:0007669"/>
    <property type="project" value="TreeGrafter"/>
</dbReference>
<dbReference type="SUPFAM" id="SSF51905">
    <property type="entry name" value="FAD/NAD(P)-binding domain"/>
    <property type="match status" value="1"/>
</dbReference>
<keyword evidence="3 8" id="KW-0285">Flavoprotein</keyword>
<protein>
    <submittedName>
        <fullName evidence="12">Thioredoxin reductase mitochondrial</fullName>
    </submittedName>
</protein>
<dbReference type="Gene3D" id="3.30.390.30">
    <property type="match status" value="1"/>
</dbReference>
<evidence type="ECO:0000259" key="10">
    <source>
        <dbReference type="Pfam" id="PF02852"/>
    </source>
</evidence>
<keyword evidence="6" id="KW-1015">Disulfide bond</keyword>
<evidence type="ECO:0000256" key="6">
    <source>
        <dbReference type="ARBA" id="ARBA00023157"/>
    </source>
</evidence>
<evidence type="ECO:0000256" key="7">
    <source>
        <dbReference type="ARBA" id="ARBA00023284"/>
    </source>
</evidence>
<dbReference type="GO" id="GO:0005739">
    <property type="term" value="C:mitochondrion"/>
    <property type="evidence" value="ECO:0007669"/>
    <property type="project" value="TreeGrafter"/>
</dbReference>
<dbReference type="GO" id="GO:0004362">
    <property type="term" value="F:glutathione-disulfide reductase (NADPH) activity"/>
    <property type="evidence" value="ECO:0007669"/>
    <property type="project" value="TreeGrafter"/>
</dbReference>
<dbReference type="GO" id="GO:0006749">
    <property type="term" value="P:glutathione metabolic process"/>
    <property type="evidence" value="ECO:0007669"/>
    <property type="project" value="TreeGrafter"/>
</dbReference>
<keyword evidence="5 8" id="KW-0560">Oxidoreductase</keyword>
<dbReference type="GO" id="GO:0050660">
    <property type="term" value="F:flavin adenine dinucleotide binding"/>
    <property type="evidence" value="ECO:0007669"/>
    <property type="project" value="InterPro"/>
</dbReference>
<evidence type="ECO:0000313" key="13">
    <source>
        <dbReference type="Proteomes" id="UP000037460"/>
    </source>
</evidence>
<dbReference type="SUPFAM" id="SSF55424">
    <property type="entry name" value="FAD/NAD-linked reductases, dimerisation (C-terminal) domain"/>
    <property type="match status" value="1"/>
</dbReference>
<sequence>MRRRPRSRLLLIAAAVPFIIATGTSTTSTSYDYDVFVIGGGSGGLACAKEAARLGARVGLCDFVRPSPHGTTWGIGGTCVNVGCIPKKLMHRAAQLRQILEDDAPTYGYQLDGLDGFATDGVEHDWPTLVGAVQQHVKSLNFGYRTALSDAGVTYVNARGTLAGGHNVHLAPSSPKQPARTVSARHIVLAVGGRPRVPASLARAAEGGGRVITSDDLFSLKVPPGRTLVIGGGYVALECAGFLASLGFDVTVLLRSVPLRGFDRECAERVLASVEAADPNLAASAISGVARAGLEPQAVPTAVFTPSEYACVGLSEEEARTALGDANLEVYLAEATPLEHAPVDGRSGQRLFVKLLCDKAREERLVGVHVVGEGASEIVPGYALALRLGVTKAQLDSTIGIHPTCGEELTTMRVTRRSGESLAKKGC</sequence>
<keyword evidence="4 8" id="KW-0274">FAD</keyword>
<dbReference type="InterPro" id="IPR004099">
    <property type="entry name" value="Pyr_nucl-diS_OxRdtase_dimer"/>
</dbReference>
<accession>A0A0M0JIK6</accession>
<dbReference type="AlphaFoldDB" id="A0A0M0JIK6"/>
<feature type="domain" description="FAD/NAD(P)-binding" evidence="11">
    <location>
        <begin position="33"/>
        <end position="276"/>
    </location>
</feature>
<dbReference type="PRINTS" id="PR00368">
    <property type="entry name" value="FADPNR"/>
</dbReference>
<dbReference type="GO" id="GO:0045454">
    <property type="term" value="P:cell redox homeostasis"/>
    <property type="evidence" value="ECO:0007669"/>
    <property type="project" value="InterPro"/>
</dbReference>
<gene>
    <name evidence="12" type="ORF">Ctob_007356</name>
</gene>
<dbReference type="InterPro" id="IPR023753">
    <property type="entry name" value="FAD/NAD-binding_dom"/>
</dbReference>
<feature type="chain" id="PRO_5005601789" evidence="9">
    <location>
        <begin position="22"/>
        <end position="427"/>
    </location>
</feature>
<evidence type="ECO:0000313" key="12">
    <source>
        <dbReference type="EMBL" id="KOO26048.1"/>
    </source>
</evidence>
<evidence type="ECO:0000259" key="11">
    <source>
        <dbReference type="Pfam" id="PF07992"/>
    </source>
</evidence>
<keyword evidence="13" id="KW-1185">Reference proteome</keyword>